<evidence type="ECO:0000313" key="4">
    <source>
        <dbReference type="Proteomes" id="UP000515764"/>
    </source>
</evidence>
<keyword evidence="4" id="KW-1185">Reference proteome</keyword>
<feature type="domain" description="TniQ" evidence="2">
    <location>
        <begin position="71"/>
        <end position="212"/>
    </location>
</feature>
<dbReference type="EMBL" id="CP045704">
    <property type="protein sequence ID" value="QNE79725.1"/>
    <property type="molecule type" value="Genomic_DNA"/>
</dbReference>
<evidence type="ECO:0000259" key="2">
    <source>
        <dbReference type="Pfam" id="PF06527"/>
    </source>
</evidence>
<gene>
    <name evidence="3" type="ORF">F0345_00180</name>
</gene>
<organism evidence="3 4">
    <name type="scientific">Streptomyces rutgersensis</name>
    <dbReference type="NCBI Taxonomy" id="53451"/>
    <lineage>
        <taxon>Bacteria</taxon>
        <taxon>Bacillati</taxon>
        <taxon>Actinomycetota</taxon>
        <taxon>Actinomycetes</taxon>
        <taxon>Kitasatosporales</taxon>
        <taxon>Streptomycetaceae</taxon>
        <taxon>Streptomyces</taxon>
        <taxon>Streptomyces diastaticus group</taxon>
    </lineage>
</organism>
<name>A0ABX6RG12_9ACTN</name>
<feature type="region of interest" description="Disordered" evidence="1">
    <location>
        <begin position="35"/>
        <end position="60"/>
    </location>
</feature>
<accession>A0ABX6RG12</accession>
<evidence type="ECO:0000313" key="3">
    <source>
        <dbReference type="EMBL" id="QNE79725.1"/>
    </source>
</evidence>
<proteinExistence type="predicted"/>
<sequence length="637" mass="68565">MCRIYPTKRCGEAAELCFYGGWGVSAAESLRVSAPSSVPRPDHVAESAVRSGPPRALPTAGPRRMALVGLPEEGEALASWVDRLAADHMVPPGMIGQALGLQARTTIGAEFHPVFYGIVPTLITLAHIRQATGIRPAAVQAMHLSRYAGTALDLSGIDLADERSVNAINRQGWALLFASRACPPCLAESGGVWQLAWRLGAVAVCPVHRVRLVEIWPRCGIRLRQGLRSRSRGLSKRFRTDPVLCGNFHAGTRCPQDIRDLPAELLPPQLATWQSRILKVADGDTPRIGGQAVSGWEWFTALSSLAAVIRFAAPLCPLVDTLAVPESARRELATATSRRSAGGFASALRTMPPSVELTLAVLAAVEPVLSATSPDAVAEAMEPWAKAAVARRRKVKHNPLRNLPLPGPLSRAYEQAIPPLSRVAGAARTVTVPAVLSLDHIPQLLDEGDYTDLVERHLPGTAPASGRRLAALALARLAGADSWAAAARALEMDAHRAARVADVVVRRITDTGTFWQAIAQAGARLLRRGAVDYARRRRVLAHLHEIPHPVLFAAYRPLGLPVTPRRQRSAAIWVWTTLTGGDARDAPAYAADSHANTESVAENWRRFRTRLPPSVADALTAYGTDLLTRHPHQGADL</sequence>
<evidence type="ECO:0000256" key="1">
    <source>
        <dbReference type="SAM" id="MobiDB-lite"/>
    </source>
</evidence>
<reference evidence="4" key="1">
    <citation type="submission" date="2019-10" db="EMBL/GenBank/DDBJ databases">
        <title>Antimicrobial potential of Antarctic Bacteria.</title>
        <authorList>
            <person name="Benaud N."/>
            <person name="Edwards R.J."/>
            <person name="Ferrari B.C."/>
        </authorList>
    </citation>
    <scope>NUCLEOTIDE SEQUENCE [LARGE SCALE GENOMIC DNA]</scope>
    <source>
        <strain evidence="4">NBH77</strain>
    </source>
</reference>
<dbReference type="Proteomes" id="UP000515764">
    <property type="component" value="Chromosome"/>
</dbReference>
<protein>
    <recommendedName>
        <fullName evidence="2">TniQ domain-containing protein</fullName>
    </recommendedName>
</protein>
<dbReference type="Pfam" id="PF06527">
    <property type="entry name" value="TniQ"/>
    <property type="match status" value="1"/>
</dbReference>
<dbReference type="InterPro" id="IPR009492">
    <property type="entry name" value="TniQ"/>
</dbReference>